<organism evidence="15 16">
    <name type="scientific">Mizuhopecten yessoensis</name>
    <name type="common">Japanese scallop</name>
    <name type="synonym">Patinopecten yessoensis</name>
    <dbReference type="NCBI Taxonomy" id="6573"/>
    <lineage>
        <taxon>Eukaryota</taxon>
        <taxon>Metazoa</taxon>
        <taxon>Spiralia</taxon>
        <taxon>Lophotrochozoa</taxon>
        <taxon>Mollusca</taxon>
        <taxon>Bivalvia</taxon>
        <taxon>Autobranchia</taxon>
        <taxon>Pteriomorphia</taxon>
        <taxon>Pectinida</taxon>
        <taxon>Pectinoidea</taxon>
        <taxon>Pectinidae</taxon>
        <taxon>Mizuhopecten</taxon>
    </lineage>
</organism>
<dbReference type="Pfam" id="PF00001">
    <property type="entry name" value="7tm_1"/>
    <property type="match status" value="1"/>
</dbReference>
<evidence type="ECO:0000313" key="16">
    <source>
        <dbReference type="Proteomes" id="UP000242188"/>
    </source>
</evidence>
<feature type="transmembrane region" description="Helical" evidence="12">
    <location>
        <begin position="868"/>
        <end position="890"/>
    </location>
</feature>
<evidence type="ECO:0000259" key="14">
    <source>
        <dbReference type="PROSITE" id="PS50262"/>
    </source>
</evidence>
<dbReference type="InterPro" id="IPR032675">
    <property type="entry name" value="LRR_dom_sf"/>
</dbReference>
<dbReference type="PRINTS" id="PR00237">
    <property type="entry name" value="GPCRRHODOPSN"/>
</dbReference>
<dbReference type="OrthoDB" id="1055097at2759"/>
<feature type="signal peptide" evidence="13">
    <location>
        <begin position="1"/>
        <end position="31"/>
    </location>
</feature>
<dbReference type="PANTHER" id="PTHR24372">
    <property type="entry name" value="GLYCOPROTEIN HORMONE RECEPTOR"/>
    <property type="match status" value="1"/>
</dbReference>
<dbReference type="Gene3D" id="1.20.1070.10">
    <property type="entry name" value="Rhodopsin 7-helix transmembrane proteins"/>
    <property type="match status" value="1"/>
</dbReference>
<evidence type="ECO:0000256" key="6">
    <source>
        <dbReference type="ARBA" id="ARBA00022989"/>
    </source>
</evidence>
<evidence type="ECO:0000256" key="13">
    <source>
        <dbReference type="SAM" id="SignalP"/>
    </source>
</evidence>
<feature type="transmembrane region" description="Helical" evidence="12">
    <location>
        <begin position="646"/>
        <end position="668"/>
    </location>
</feature>
<accession>A0A210PX84</accession>
<dbReference type="PANTHER" id="PTHR24372:SF77">
    <property type="entry name" value="G-PROTEIN COUPLED RECEPTORS FAMILY 1 PROFILE DOMAIN-CONTAINING PROTEIN"/>
    <property type="match status" value="1"/>
</dbReference>
<dbReference type="AlphaFoldDB" id="A0A210PX84"/>
<keyword evidence="10" id="KW-0325">Glycoprotein</keyword>
<dbReference type="Pfam" id="PF13855">
    <property type="entry name" value="LRR_8"/>
    <property type="match status" value="4"/>
</dbReference>
<evidence type="ECO:0000256" key="3">
    <source>
        <dbReference type="ARBA" id="ARBA00022614"/>
    </source>
</evidence>
<evidence type="ECO:0000256" key="10">
    <source>
        <dbReference type="ARBA" id="ARBA00023180"/>
    </source>
</evidence>
<dbReference type="SMART" id="SM00369">
    <property type="entry name" value="LRR_TYP"/>
    <property type="match status" value="11"/>
</dbReference>
<evidence type="ECO:0000256" key="7">
    <source>
        <dbReference type="ARBA" id="ARBA00023040"/>
    </source>
</evidence>
<evidence type="ECO:0000256" key="11">
    <source>
        <dbReference type="ARBA" id="ARBA00023224"/>
    </source>
</evidence>
<keyword evidence="16" id="KW-1185">Reference proteome</keyword>
<dbReference type="PRINTS" id="PR00019">
    <property type="entry name" value="LEURICHRPT"/>
</dbReference>
<dbReference type="PRINTS" id="PR01739">
    <property type="entry name" value="RELAXINR"/>
</dbReference>
<keyword evidence="13" id="KW-0732">Signal</keyword>
<dbReference type="InterPro" id="IPR017452">
    <property type="entry name" value="GPCR_Rhodpsn_7TM"/>
</dbReference>
<dbReference type="InterPro" id="IPR003591">
    <property type="entry name" value="Leu-rich_rpt_typical-subtyp"/>
</dbReference>
<protein>
    <submittedName>
        <fullName evidence="15">G-protein coupled receptor GRL101</fullName>
    </submittedName>
</protein>
<feature type="chain" id="PRO_5012374491" evidence="13">
    <location>
        <begin position="32"/>
        <end position="964"/>
    </location>
</feature>
<proteinExistence type="predicted"/>
<dbReference type="Proteomes" id="UP000242188">
    <property type="component" value="Unassembled WGS sequence"/>
</dbReference>
<evidence type="ECO:0000256" key="12">
    <source>
        <dbReference type="SAM" id="Phobius"/>
    </source>
</evidence>
<evidence type="ECO:0000256" key="2">
    <source>
        <dbReference type="ARBA" id="ARBA00022475"/>
    </source>
</evidence>
<dbReference type="STRING" id="6573.A0A210PX84"/>
<dbReference type="GO" id="GO:0008528">
    <property type="term" value="F:G protein-coupled peptide receptor activity"/>
    <property type="evidence" value="ECO:0007669"/>
    <property type="project" value="TreeGrafter"/>
</dbReference>
<dbReference type="GO" id="GO:0007189">
    <property type="term" value="P:adenylate cyclase-activating G protein-coupled receptor signaling pathway"/>
    <property type="evidence" value="ECO:0007669"/>
    <property type="project" value="TreeGrafter"/>
</dbReference>
<gene>
    <name evidence="15" type="ORF">KP79_PYT21013</name>
</gene>
<dbReference type="PROSITE" id="PS50262">
    <property type="entry name" value="G_PROTEIN_RECEP_F1_2"/>
    <property type="match status" value="1"/>
</dbReference>
<evidence type="ECO:0000313" key="15">
    <source>
        <dbReference type="EMBL" id="OWF41100.1"/>
    </source>
</evidence>
<sequence length="964" mass="107542">MKHTSSLAFLVTTNMFKVLPLLLVFTGIVCAFQDVVFPKDDVGKSENLTTRYQEKPPGTTSHVRLELYTNRWKTRPERAAVSPSVQECPTKRGSLHYDERHKCPAIFCQHVSYRCDAQRSGQETGIDYELHNCTGTHRCSYERNIPENNIPISQVCDGVSQCPGSNDDEFSCAKPCQPFCMCIGLTINCSNKPQSCGRFTFENNSIVTKKGDRLYPQLSYLSYLVITDLLNFDGIFVTGLNNLKFLDLSNNKLSTLTGKVFSGLAVLDTLDLAFNQIQVLPDYVFKGLPVLTNLRLCNNQLYVFSDKVFSGLPLLHLLDLSNNQIEVLPDTLFNGLPALTLLSMENNKITALPEDVFNELSILDSLSLSHNQITVLSEHVFSGLSALLQLFLSHNQITFLPSKVFCGLSLLIRLDLSNNKIVVLPDNIFSGLSELSTIDLANNLLLVLPGTVFSGLSNLVDLNLSNNKITFLPKNVFSYDTLALRFLRIRDNNLSVLPLVPFSLEVLDIKNNLITHLPGGTFTNNSKLSILNIIGNNLDVNDYLFEGLDNLTLLLTDTPFMCCAKPKSVTDDKCLSTSADVFLCWRGHGTCRSENDAISSCHALIGSNILRVFLWLIGMCALIGNVAVICYRLSFDRNNITKSYSIFILNLGLSDLLMGIYLMIIGVVDAYFNGVYAWNDQKWRRSVLCTTAGILSSISSEMSTFLILLVTVDRLIVIVFPMARHYQRNISAKQASIISGFLWLVSITIAAIPIISLQSYFKGEFYSQSGVCLALPLTTAEQPGAEYSFAMFVCLNSFIFVVIVICQICIFINMRISGGNITSSQTRKRDMNVAKTLFFVVATDFCCWFPIGVLGVATKYGVQVPNGVYAWVMVFVLPVNAAVNPLLYTVSEVWRRRRRNPRLNGTKVHKYDANTTPIASASRRYCNLNVRMKLMGKYFQLFGGATKNISVSRDKLYSGYWCIT</sequence>
<feature type="domain" description="G-protein coupled receptors family 1 profile" evidence="14">
    <location>
        <begin position="624"/>
        <end position="888"/>
    </location>
</feature>
<keyword evidence="4 12" id="KW-0812">Transmembrane</keyword>
<name>A0A210PX84_MIZYE</name>
<keyword evidence="5" id="KW-0677">Repeat</keyword>
<keyword evidence="7" id="KW-0297">G-protein coupled receptor</keyword>
<reference evidence="15 16" key="1">
    <citation type="journal article" date="2017" name="Nat. Ecol. Evol.">
        <title>Scallop genome provides insights into evolution of bilaterian karyotype and development.</title>
        <authorList>
            <person name="Wang S."/>
            <person name="Zhang J."/>
            <person name="Jiao W."/>
            <person name="Li J."/>
            <person name="Xun X."/>
            <person name="Sun Y."/>
            <person name="Guo X."/>
            <person name="Huan P."/>
            <person name="Dong B."/>
            <person name="Zhang L."/>
            <person name="Hu X."/>
            <person name="Sun X."/>
            <person name="Wang J."/>
            <person name="Zhao C."/>
            <person name="Wang Y."/>
            <person name="Wang D."/>
            <person name="Huang X."/>
            <person name="Wang R."/>
            <person name="Lv J."/>
            <person name="Li Y."/>
            <person name="Zhang Z."/>
            <person name="Liu B."/>
            <person name="Lu W."/>
            <person name="Hui Y."/>
            <person name="Liang J."/>
            <person name="Zhou Z."/>
            <person name="Hou R."/>
            <person name="Li X."/>
            <person name="Liu Y."/>
            <person name="Li H."/>
            <person name="Ning X."/>
            <person name="Lin Y."/>
            <person name="Zhao L."/>
            <person name="Xing Q."/>
            <person name="Dou J."/>
            <person name="Li Y."/>
            <person name="Mao J."/>
            <person name="Guo H."/>
            <person name="Dou H."/>
            <person name="Li T."/>
            <person name="Mu C."/>
            <person name="Jiang W."/>
            <person name="Fu Q."/>
            <person name="Fu X."/>
            <person name="Miao Y."/>
            <person name="Liu J."/>
            <person name="Yu Q."/>
            <person name="Li R."/>
            <person name="Liao H."/>
            <person name="Li X."/>
            <person name="Kong Y."/>
            <person name="Jiang Z."/>
            <person name="Chourrout D."/>
            <person name="Li R."/>
            <person name="Bao Z."/>
        </authorList>
    </citation>
    <scope>NUCLEOTIDE SEQUENCE [LARGE SCALE GENOMIC DNA]</scope>
    <source>
        <strain evidence="15 16">PY_sf001</strain>
    </source>
</reference>
<keyword evidence="2" id="KW-1003">Cell membrane</keyword>
<comment type="subcellular location">
    <subcellularLocation>
        <location evidence="1">Cell membrane</location>
        <topology evidence="1">Multi-pass membrane protein</topology>
    </subcellularLocation>
</comment>
<keyword evidence="6 12" id="KW-1133">Transmembrane helix</keyword>
<dbReference type="SMART" id="SM00364">
    <property type="entry name" value="LRR_BAC"/>
    <property type="match status" value="11"/>
</dbReference>
<feature type="transmembrane region" description="Helical" evidence="12">
    <location>
        <begin position="833"/>
        <end position="856"/>
    </location>
</feature>
<feature type="transmembrane region" description="Helical" evidence="12">
    <location>
        <begin position="789"/>
        <end position="812"/>
    </location>
</feature>
<dbReference type="Pfam" id="PF00560">
    <property type="entry name" value="LRR_1"/>
    <property type="match status" value="1"/>
</dbReference>
<evidence type="ECO:0000256" key="9">
    <source>
        <dbReference type="ARBA" id="ARBA00023170"/>
    </source>
</evidence>
<evidence type="ECO:0000256" key="1">
    <source>
        <dbReference type="ARBA" id="ARBA00004651"/>
    </source>
</evidence>
<feature type="transmembrane region" description="Helical" evidence="12">
    <location>
        <begin position="705"/>
        <end position="723"/>
    </location>
</feature>
<dbReference type="SMART" id="SM00365">
    <property type="entry name" value="LRR_SD22"/>
    <property type="match status" value="4"/>
</dbReference>
<feature type="transmembrane region" description="Helical" evidence="12">
    <location>
        <begin position="735"/>
        <end position="755"/>
    </location>
</feature>
<dbReference type="InterPro" id="IPR001611">
    <property type="entry name" value="Leu-rich_rpt"/>
</dbReference>
<dbReference type="GO" id="GO:0009755">
    <property type="term" value="P:hormone-mediated signaling pathway"/>
    <property type="evidence" value="ECO:0007669"/>
    <property type="project" value="TreeGrafter"/>
</dbReference>
<feature type="transmembrane region" description="Helical" evidence="12">
    <location>
        <begin position="612"/>
        <end position="634"/>
    </location>
</feature>
<dbReference type="EMBL" id="NEDP02005424">
    <property type="protein sequence ID" value="OWF41100.1"/>
    <property type="molecule type" value="Genomic_DNA"/>
</dbReference>
<dbReference type="InterPro" id="IPR008112">
    <property type="entry name" value="Relaxin_rcpt"/>
</dbReference>
<dbReference type="SUPFAM" id="SSF52058">
    <property type="entry name" value="L domain-like"/>
    <property type="match status" value="1"/>
</dbReference>
<keyword evidence="11" id="KW-0807">Transducer</keyword>
<keyword evidence="3" id="KW-0433">Leucine-rich repeat</keyword>
<dbReference type="InterPro" id="IPR000276">
    <property type="entry name" value="GPCR_Rhodpsn"/>
</dbReference>
<dbReference type="FunFam" id="3.80.10.10:FF:001164">
    <property type="entry name" value="GH01279p"/>
    <property type="match status" value="1"/>
</dbReference>
<evidence type="ECO:0000256" key="4">
    <source>
        <dbReference type="ARBA" id="ARBA00022692"/>
    </source>
</evidence>
<keyword evidence="8 12" id="KW-0472">Membrane</keyword>
<dbReference type="Gene3D" id="3.80.10.10">
    <property type="entry name" value="Ribonuclease Inhibitor"/>
    <property type="match status" value="3"/>
</dbReference>
<dbReference type="PROSITE" id="PS51450">
    <property type="entry name" value="LRR"/>
    <property type="match status" value="5"/>
</dbReference>
<comment type="caution">
    <text evidence="15">The sequence shown here is derived from an EMBL/GenBank/DDBJ whole genome shotgun (WGS) entry which is preliminary data.</text>
</comment>
<evidence type="ECO:0000256" key="5">
    <source>
        <dbReference type="ARBA" id="ARBA00022737"/>
    </source>
</evidence>
<keyword evidence="9 15" id="KW-0675">Receptor</keyword>
<dbReference type="GO" id="GO:0005886">
    <property type="term" value="C:plasma membrane"/>
    <property type="evidence" value="ECO:0007669"/>
    <property type="project" value="UniProtKB-SubCell"/>
</dbReference>
<dbReference type="SUPFAM" id="SSF81321">
    <property type="entry name" value="Family A G protein-coupled receptor-like"/>
    <property type="match status" value="1"/>
</dbReference>
<evidence type="ECO:0000256" key="8">
    <source>
        <dbReference type="ARBA" id="ARBA00023136"/>
    </source>
</evidence>